<evidence type="ECO:0000313" key="2">
    <source>
        <dbReference type="EMBL" id="AEO71675.1"/>
    </source>
</evidence>
<dbReference type="EMBL" id="CP003014">
    <property type="protein sequence ID" value="AEO71675.1"/>
    <property type="molecule type" value="Genomic_DNA"/>
</dbReference>
<sequence>MSASTSSFRHRLQAQNKYYPPAPPRPPWPGGAPVSPERPPATSTITASSGTATVTKAPARAAPPVPVSSPSPSSPSPSSPPALPPRTSSAAATGGHHRRHHRHHQSRFVEGSMNDRVSAAPPPGFLGAAEPGITSPADESESSWNRTAAATGRDADAAWEPGRYHLRRPRSTAAAGWARSQHSQQSGGGGGGGGVTAKKSTGFLAPLWDGVREKLLLRGSKSSGSIGRVVNSVVGGGERKGESLAAPGAAAVTKEREQRERAAAPAVSTAGYPSREEVLESYKNLVASGFFEAHAIRGGRHPLRTGGSAPAQGHVVVPSPNARSFADHMAAQQQQKQQQLAAAFASPPRGSMGPPPPPPPLRGSSQGKPTTMPSPHRGTKRGASVDLAGEAEMVTRKLVKKLRHSASRISVDFTGVRDHHHHHYSYGTLRSRPSTSWHPAGPLSPTSSIFSGISSPPPAPAAASAADETASIRLGKLTKTKDGRRRRILSLTRRHRATTPTATTATTAAEATDPDAMMIDEPEPRSPTTTSATATEQQQTPRPRRVLTPPPASFRSARSRTSSATTTTPGRPSAQQQHHEPLSVVPDPNHGIPFVPRIPREFCDAMAAMVPPAPVAPAATAATVVVGGSGGDGKVDEARAKNANRDSGLGEDAENIPVWG</sequence>
<feature type="compositionally biased region" description="Pro residues" evidence="1">
    <location>
        <begin position="61"/>
        <end position="84"/>
    </location>
</feature>
<accession>G2RFS1</accession>
<feature type="compositionally biased region" description="Low complexity" evidence="1">
    <location>
        <begin position="330"/>
        <end position="352"/>
    </location>
</feature>
<feature type="compositionally biased region" description="Low complexity" evidence="1">
    <location>
        <begin position="526"/>
        <end position="541"/>
    </location>
</feature>
<dbReference type="Proteomes" id="UP000008181">
    <property type="component" value="Chromosome 6"/>
</dbReference>
<feature type="compositionally biased region" description="Basic and acidic residues" evidence="1">
    <location>
        <begin position="253"/>
        <end position="262"/>
    </location>
</feature>
<dbReference type="KEGG" id="ttt:THITE_2093172"/>
<name>G2RFS1_THETT</name>
<feature type="compositionally biased region" description="Basic and acidic residues" evidence="1">
    <location>
        <begin position="633"/>
        <end position="644"/>
    </location>
</feature>
<dbReference type="AlphaFoldDB" id="G2RFS1"/>
<feature type="compositionally biased region" description="Basic residues" evidence="1">
    <location>
        <begin position="476"/>
        <end position="497"/>
    </location>
</feature>
<proteinExistence type="predicted"/>
<keyword evidence="3" id="KW-1185">Reference proteome</keyword>
<feature type="compositionally biased region" description="Low complexity" evidence="1">
    <location>
        <begin position="553"/>
        <end position="574"/>
    </location>
</feature>
<feature type="region of interest" description="Disordered" evidence="1">
    <location>
        <begin position="448"/>
        <end position="588"/>
    </location>
</feature>
<feature type="region of interest" description="Disordered" evidence="1">
    <location>
        <begin position="324"/>
        <end position="389"/>
    </location>
</feature>
<evidence type="ECO:0000256" key="1">
    <source>
        <dbReference type="SAM" id="MobiDB-lite"/>
    </source>
</evidence>
<reference evidence="2 3" key="1">
    <citation type="journal article" date="2011" name="Nat. Biotechnol.">
        <title>Comparative genomic analysis of the thermophilic biomass-degrading fungi Myceliophthora thermophila and Thielavia terrestris.</title>
        <authorList>
            <person name="Berka R.M."/>
            <person name="Grigoriev I.V."/>
            <person name="Otillar R."/>
            <person name="Salamov A."/>
            <person name="Grimwood J."/>
            <person name="Reid I."/>
            <person name="Ishmael N."/>
            <person name="John T."/>
            <person name="Darmond C."/>
            <person name="Moisan M.-C."/>
            <person name="Henrissat B."/>
            <person name="Coutinho P.M."/>
            <person name="Lombard V."/>
            <person name="Natvig D.O."/>
            <person name="Lindquist E."/>
            <person name="Schmutz J."/>
            <person name="Lucas S."/>
            <person name="Harris P."/>
            <person name="Powlowski J."/>
            <person name="Bellemare A."/>
            <person name="Taylor D."/>
            <person name="Butler G."/>
            <person name="de Vries R.P."/>
            <person name="Allijn I.E."/>
            <person name="van den Brink J."/>
            <person name="Ushinsky S."/>
            <person name="Storms R."/>
            <person name="Powell A.J."/>
            <person name="Paulsen I.T."/>
            <person name="Elbourne L.D.H."/>
            <person name="Baker S.E."/>
            <person name="Magnuson J."/>
            <person name="LaBoissiere S."/>
            <person name="Clutterbuck A.J."/>
            <person name="Martinez D."/>
            <person name="Wogulis M."/>
            <person name="de Leon A.L."/>
            <person name="Rey M.W."/>
            <person name="Tsang A."/>
        </authorList>
    </citation>
    <scope>NUCLEOTIDE SEQUENCE [LARGE SCALE GENOMIC DNA]</scope>
    <source>
        <strain evidence="3">ATCC 38088 / NRRL 8126</strain>
    </source>
</reference>
<feature type="region of interest" description="Disordered" evidence="1">
    <location>
        <begin position="630"/>
        <end position="660"/>
    </location>
</feature>
<dbReference type="RefSeq" id="XP_003658011.1">
    <property type="nucleotide sequence ID" value="XM_003657963.1"/>
</dbReference>
<dbReference type="HOGENOM" id="CLU_415723_0_0_1"/>
<feature type="compositionally biased region" description="Low complexity" evidence="1">
    <location>
        <begin position="31"/>
        <end position="60"/>
    </location>
</feature>
<feature type="region of interest" description="Disordered" evidence="1">
    <location>
        <begin position="1"/>
        <end position="199"/>
    </location>
</feature>
<feature type="compositionally biased region" description="Pro residues" evidence="1">
    <location>
        <begin position="20"/>
        <end position="30"/>
    </location>
</feature>
<dbReference type="eggNOG" id="ENOG502RR0P">
    <property type="taxonomic scope" value="Eukaryota"/>
</dbReference>
<protein>
    <submittedName>
        <fullName evidence="2">Uncharacterized protein</fullName>
    </submittedName>
</protein>
<organism evidence="2 3">
    <name type="scientific">Thermothielavioides terrestris (strain ATCC 38088 / NRRL 8126)</name>
    <name type="common">Thielavia terrestris</name>
    <dbReference type="NCBI Taxonomy" id="578455"/>
    <lineage>
        <taxon>Eukaryota</taxon>
        <taxon>Fungi</taxon>
        <taxon>Dikarya</taxon>
        <taxon>Ascomycota</taxon>
        <taxon>Pezizomycotina</taxon>
        <taxon>Sordariomycetes</taxon>
        <taxon>Sordariomycetidae</taxon>
        <taxon>Sordariales</taxon>
        <taxon>Chaetomiaceae</taxon>
        <taxon>Thermothielavioides</taxon>
        <taxon>Thermothielavioides terrestris</taxon>
    </lineage>
</organism>
<feature type="compositionally biased region" description="Low complexity" evidence="1">
    <location>
        <begin position="461"/>
        <end position="472"/>
    </location>
</feature>
<dbReference type="GeneID" id="11523271"/>
<feature type="region of interest" description="Disordered" evidence="1">
    <location>
        <begin position="237"/>
        <end position="271"/>
    </location>
</feature>
<feature type="compositionally biased region" description="Low complexity" evidence="1">
    <location>
        <begin position="498"/>
        <end position="516"/>
    </location>
</feature>
<dbReference type="OrthoDB" id="5226996at2759"/>
<feature type="region of interest" description="Disordered" evidence="1">
    <location>
        <begin position="424"/>
        <end position="443"/>
    </location>
</feature>
<gene>
    <name evidence="2" type="ORF">THITE_2093172</name>
</gene>
<feature type="compositionally biased region" description="Gly residues" evidence="1">
    <location>
        <begin position="186"/>
        <end position="195"/>
    </location>
</feature>
<feature type="compositionally biased region" description="Basic residues" evidence="1">
    <location>
        <begin position="95"/>
        <end position="106"/>
    </location>
</feature>
<evidence type="ECO:0000313" key="3">
    <source>
        <dbReference type="Proteomes" id="UP000008181"/>
    </source>
</evidence>